<organism evidence="4">
    <name type="scientific">Fagus sylvatica</name>
    <name type="common">Beechnut</name>
    <dbReference type="NCBI Taxonomy" id="28930"/>
    <lineage>
        <taxon>Eukaryota</taxon>
        <taxon>Viridiplantae</taxon>
        <taxon>Streptophyta</taxon>
        <taxon>Embryophyta</taxon>
        <taxon>Tracheophyta</taxon>
        <taxon>Spermatophyta</taxon>
        <taxon>Magnoliopsida</taxon>
        <taxon>eudicotyledons</taxon>
        <taxon>Gunneridae</taxon>
        <taxon>Pentapetalae</taxon>
        <taxon>rosids</taxon>
        <taxon>fabids</taxon>
        <taxon>Fagales</taxon>
        <taxon>Fagaceae</taxon>
        <taxon>Fagus</taxon>
    </lineage>
</organism>
<feature type="region of interest" description="Disordered" evidence="3">
    <location>
        <begin position="22"/>
        <end position="41"/>
    </location>
</feature>
<dbReference type="GO" id="GO:0004860">
    <property type="term" value="F:protein kinase inhibitor activity"/>
    <property type="evidence" value="ECO:0007669"/>
    <property type="project" value="UniProtKB-KW"/>
</dbReference>
<evidence type="ECO:0000256" key="3">
    <source>
        <dbReference type="SAM" id="MobiDB-lite"/>
    </source>
</evidence>
<dbReference type="GO" id="GO:0032875">
    <property type="term" value="P:regulation of DNA endoreduplication"/>
    <property type="evidence" value="ECO:0007669"/>
    <property type="project" value="InterPro"/>
</dbReference>
<dbReference type="EMBL" id="OIVN01000182">
    <property type="protein sequence ID" value="SPC75824.1"/>
    <property type="molecule type" value="Genomic_DNA"/>
</dbReference>
<dbReference type="PANTHER" id="PTHR33142">
    <property type="entry name" value="CYCLIN-DEPENDENT PROTEIN KINASE INHIBITOR SMR13"/>
    <property type="match status" value="1"/>
</dbReference>
<accession>A0A2N9EMP5</accession>
<proteinExistence type="predicted"/>
<dbReference type="AlphaFoldDB" id="A0A2N9EMP5"/>
<evidence type="ECO:0008006" key="5">
    <source>
        <dbReference type="Google" id="ProtNLM"/>
    </source>
</evidence>
<sequence length="127" mass="14713">MSTDLEFLHDMSKTRLLTIKTRTTSTPLSNHDDNNNNNVETRKKIDEVDDNNECCRTPTSKEHRIPKILDCPPAPRKPKRVPSCKRKLSELQFFEIVNRDEVDSFFRSSFEQLAVITSAKRNCCPCK</sequence>
<dbReference type="PANTHER" id="PTHR33142:SF13">
    <property type="entry name" value="CYCLIN-DEPENDENT PROTEIN KINASE INHIBITOR SMR1"/>
    <property type="match status" value="1"/>
</dbReference>
<evidence type="ECO:0000256" key="2">
    <source>
        <dbReference type="ARBA" id="ARBA00023306"/>
    </source>
</evidence>
<dbReference type="InterPro" id="IPR040389">
    <property type="entry name" value="SMR"/>
</dbReference>
<name>A0A2N9EMP5_FAGSY</name>
<feature type="compositionally biased region" description="Basic and acidic residues" evidence="3">
    <location>
        <begin position="30"/>
        <end position="41"/>
    </location>
</feature>
<keyword evidence="1" id="KW-0649">Protein kinase inhibitor</keyword>
<reference evidence="4" key="1">
    <citation type="submission" date="2018-02" db="EMBL/GenBank/DDBJ databases">
        <authorList>
            <person name="Cohen D.B."/>
            <person name="Kent A.D."/>
        </authorList>
    </citation>
    <scope>NUCLEOTIDE SEQUENCE</scope>
</reference>
<evidence type="ECO:0000313" key="4">
    <source>
        <dbReference type="EMBL" id="SPC75824.1"/>
    </source>
</evidence>
<evidence type="ECO:0000256" key="1">
    <source>
        <dbReference type="ARBA" id="ARBA00023013"/>
    </source>
</evidence>
<keyword evidence="2" id="KW-0131">Cell cycle</keyword>
<protein>
    <recommendedName>
        <fullName evidence="5">Cyclin-dependent protein kinase inhibitor SMR1</fullName>
    </recommendedName>
</protein>
<gene>
    <name evidence="4" type="ORF">FSB_LOCUS3706</name>
</gene>